<protein>
    <submittedName>
        <fullName evidence="5">Fic family protein</fullName>
    </submittedName>
</protein>
<comment type="caution">
    <text evidence="5">The sequence shown here is derived from an EMBL/GenBank/DDBJ whole genome shotgun (WGS) entry which is preliminary data.</text>
</comment>
<dbReference type="PANTHER" id="PTHR13504">
    <property type="entry name" value="FIDO DOMAIN-CONTAINING PROTEIN DDB_G0283145"/>
    <property type="match status" value="1"/>
</dbReference>
<dbReference type="InterPro" id="IPR003812">
    <property type="entry name" value="Fido"/>
</dbReference>
<dbReference type="PROSITE" id="PS51459">
    <property type="entry name" value="FIDO"/>
    <property type="match status" value="1"/>
</dbReference>
<dbReference type="Gene3D" id="1.10.3290.10">
    <property type="entry name" value="Fido-like domain"/>
    <property type="match status" value="1"/>
</dbReference>
<dbReference type="Pfam" id="PF02661">
    <property type="entry name" value="Fic"/>
    <property type="match status" value="1"/>
</dbReference>
<dbReference type="InterPro" id="IPR026287">
    <property type="entry name" value="SoFic-like"/>
</dbReference>
<feature type="binding site" evidence="1">
    <location>
        <position position="240"/>
    </location>
    <ligand>
        <name>ATP</name>
        <dbReference type="ChEBI" id="CHEBI:30616"/>
    </ligand>
</feature>
<dbReference type="EMBL" id="DVJQ01000011">
    <property type="protein sequence ID" value="HIS73652.1"/>
    <property type="molecule type" value="Genomic_DNA"/>
</dbReference>
<dbReference type="InterPro" id="IPR040198">
    <property type="entry name" value="Fido_containing"/>
</dbReference>
<feature type="domain" description="Fido" evidence="4">
    <location>
        <begin position="112"/>
        <end position="262"/>
    </location>
</feature>
<gene>
    <name evidence="5" type="ORF">IAA86_01365</name>
</gene>
<feature type="binding site" evidence="3">
    <location>
        <begin position="240"/>
        <end position="241"/>
    </location>
    <ligand>
        <name>ATP</name>
        <dbReference type="ChEBI" id="CHEBI:30616"/>
    </ligand>
</feature>
<keyword evidence="1" id="KW-0067">ATP-binding</keyword>
<evidence type="ECO:0000259" key="4">
    <source>
        <dbReference type="PROSITE" id="PS51459"/>
    </source>
</evidence>
<name>A0A9D1FH97_9BACT</name>
<dbReference type="Proteomes" id="UP000886865">
    <property type="component" value="Unassembled WGS sequence"/>
</dbReference>
<feature type="binding site" evidence="1">
    <location>
        <begin position="203"/>
        <end position="209"/>
    </location>
    <ligand>
        <name>ATP</name>
        <dbReference type="ChEBI" id="CHEBI:30616"/>
    </ligand>
</feature>
<evidence type="ECO:0000256" key="1">
    <source>
        <dbReference type="PIRSR" id="PIRSR038925-1"/>
    </source>
</evidence>
<organism evidence="5 6">
    <name type="scientific">Candidatus Galligastranaerophilus intestinavium</name>
    <dbReference type="NCBI Taxonomy" id="2840836"/>
    <lineage>
        <taxon>Bacteria</taxon>
        <taxon>Candidatus Galligastranaerophilus</taxon>
    </lineage>
</organism>
<feature type="binding site" evidence="3">
    <location>
        <begin position="202"/>
        <end position="209"/>
    </location>
    <ligand>
        <name>ATP</name>
        <dbReference type="ChEBI" id="CHEBI:30616"/>
    </ligand>
</feature>
<dbReference type="PIRSF" id="PIRSF038925">
    <property type="entry name" value="AMP-prot_trans"/>
    <property type="match status" value="1"/>
</dbReference>
<evidence type="ECO:0000256" key="3">
    <source>
        <dbReference type="PIRSR" id="PIRSR640198-2"/>
    </source>
</evidence>
<dbReference type="Pfam" id="PF13784">
    <property type="entry name" value="Fic_N"/>
    <property type="match status" value="1"/>
</dbReference>
<sequence>MATPAKPKFIKDIEIDLVPLVPLIGKAHASLSNYNGALSHLINPKILLAPMTVKESTMSSRIEGTQATFTEVLQHEAGENFGNYKNQDIQEILNYREAMSYAVDLLQERPFIHLNMVKDIHKVLLSGVRGENKARGEFRKIQNWIGPKNSTIETASFVPPAPNEIVSYLDEWEKFINNDYSDLLIQLAIVHAQFEIIHPFLDGNGRLGRLLIPIFLFSKDYLSQPIFYLSEYFEKNREEYYNRLREITANNNWQDWIEFFLRAIIEQSSINTMKISQILDLYNKMKVVIPDATKSQYASNIIDAIFARPVFTSTTFSEDACIQNRKTVSTTLQKLSDNNIITLKREASGRRSNMYVFQELLDLIDGDE</sequence>
<reference evidence="5" key="1">
    <citation type="submission" date="2020-10" db="EMBL/GenBank/DDBJ databases">
        <authorList>
            <person name="Gilroy R."/>
        </authorList>
    </citation>
    <scope>NUCLEOTIDE SEQUENCE</scope>
    <source>
        <strain evidence="5">CHK152-2871</strain>
    </source>
</reference>
<feature type="active site" evidence="2">
    <location>
        <position position="198"/>
    </location>
</feature>
<accession>A0A9D1FH97</accession>
<proteinExistence type="predicted"/>
<dbReference type="PANTHER" id="PTHR13504:SF38">
    <property type="entry name" value="FIDO DOMAIN-CONTAINING PROTEIN"/>
    <property type="match status" value="1"/>
</dbReference>
<keyword evidence="1" id="KW-0547">Nucleotide-binding</keyword>
<dbReference type="AlphaFoldDB" id="A0A9D1FH97"/>
<reference evidence="5" key="2">
    <citation type="journal article" date="2021" name="PeerJ">
        <title>Extensive microbial diversity within the chicken gut microbiome revealed by metagenomics and culture.</title>
        <authorList>
            <person name="Gilroy R."/>
            <person name="Ravi A."/>
            <person name="Getino M."/>
            <person name="Pursley I."/>
            <person name="Horton D.L."/>
            <person name="Alikhan N.F."/>
            <person name="Baker D."/>
            <person name="Gharbi K."/>
            <person name="Hall N."/>
            <person name="Watson M."/>
            <person name="Adriaenssens E.M."/>
            <person name="Foster-Nyarko E."/>
            <person name="Jarju S."/>
            <person name="Secka A."/>
            <person name="Antonio M."/>
            <person name="Oren A."/>
            <person name="Chaudhuri R.R."/>
            <person name="La Ragione R."/>
            <person name="Hildebrand F."/>
            <person name="Pallen M.J."/>
        </authorList>
    </citation>
    <scope>NUCLEOTIDE SEQUENCE</scope>
    <source>
        <strain evidence="5">CHK152-2871</strain>
    </source>
</reference>
<dbReference type="GO" id="GO:0005524">
    <property type="term" value="F:ATP binding"/>
    <property type="evidence" value="ECO:0007669"/>
    <property type="project" value="UniProtKB-KW"/>
</dbReference>
<evidence type="ECO:0000313" key="6">
    <source>
        <dbReference type="Proteomes" id="UP000886865"/>
    </source>
</evidence>
<feature type="binding site" evidence="3">
    <location>
        <position position="250"/>
    </location>
    <ligand>
        <name>ATP</name>
        <dbReference type="ChEBI" id="CHEBI:30616"/>
    </ligand>
</feature>
<dbReference type="InterPro" id="IPR036597">
    <property type="entry name" value="Fido-like_dom_sf"/>
</dbReference>
<feature type="binding site" evidence="1">
    <location>
        <position position="198"/>
    </location>
    <ligand>
        <name>ATP</name>
        <dbReference type="ChEBI" id="CHEBI:30616"/>
    </ligand>
</feature>
<evidence type="ECO:0000313" key="5">
    <source>
        <dbReference type="EMBL" id="HIS73652.1"/>
    </source>
</evidence>
<evidence type="ECO:0000256" key="2">
    <source>
        <dbReference type="PIRSR" id="PIRSR640198-1"/>
    </source>
</evidence>
<dbReference type="InterPro" id="IPR025758">
    <property type="entry name" value="Fic/DOC_N"/>
</dbReference>
<dbReference type="SUPFAM" id="SSF140931">
    <property type="entry name" value="Fic-like"/>
    <property type="match status" value="1"/>
</dbReference>
<feature type="binding site" evidence="1">
    <location>
        <position position="63"/>
    </location>
    <ligand>
        <name>ATP</name>
        <dbReference type="ChEBI" id="CHEBI:30616"/>
    </ligand>
</feature>